<feature type="chain" id="PRO_5003021726" evidence="1">
    <location>
        <begin position="25"/>
        <end position="103"/>
    </location>
</feature>
<evidence type="ECO:0000256" key="1">
    <source>
        <dbReference type="SAM" id="SignalP"/>
    </source>
</evidence>
<sequence length="103" mass="10464">MKKVNRSAVAVVSALTLCATGATAAHADIYKYGNATCSSGRQLVVTGTGWDSVYVSAASKSASKSTSGWADVAVTVRSGSSGGTWGVSVNRAYTSHKVDCSIL</sequence>
<reference evidence="3" key="1">
    <citation type="submission" date="2009-11" db="EMBL/GenBank/DDBJ databases">
        <title>The complete chromosome of Xylanimonas cellulosilytica DSM 15894.</title>
        <authorList>
            <consortium name="US DOE Joint Genome Institute (JGI-PGF)"/>
            <person name="Lucas S."/>
            <person name="Copeland A."/>
            <person name="Lapidus A."/>
            <person name="Glavina del Rio T."/>
            <person name="Dalin E."/>
            <person name="Tice H."/>
            <person name="Bruce D."/>
            <person name="Goodwin L."/>
            <person name="Pitluck S."/>
            <person name="Kyrpides N."/>
            <person name="Mavromatis K."/>
            <person name="Ivanova N."/>
            <person name="Mikhailova N."/>
            <person name="Foster B."/>
            <person name="Clum A."/>
            <person name="Brettin T."/>
            <person name="Detter J.C."/>
            <person name="Han C."/>
            <person name="Larimer F."/>
            <person name="Land M."/>
            <person name="Hauser L."/>
            <person name="Markowitz V."/>
            <person name="Cheng J.F."/>
            <person name="Hugenholtz P."/>
            <person name="Woyke T."/>
            <person name="Wu D."/>
            <person name="Gehrich-Schroeter G."/>
            <person name="Schneider S."/>
            <person name="Pukall S.R."/>
            <person name="Klenk H.P."/>
            <person name="Eisen J.A."/>
        </authorList>
    </citation>
    <scope>NUCLEOTIDE SEQUENCE [LARGE SCALE GENOMIC DNA]</scope>
    <source>
        <strain evidence="3">DSM 15894 / CECT 5975 / LMG 20990 / XIL07</strain>
    </source>
</reference>
<keyword evidence="3" id="KW-1185">Reference proteome</keyword>
<dbReference type="EMBL" id="CP001821">
    <property type="protein sequence ID" value="ACZ30620.1"/>
    <property type="molecule type" value="Genomic_DNA"/>
</dbReference>
<evidence type="ECO:0000313" key="3">
    <source>
        <dbReference type="Proteomes" id="UP000002255"/>
    </source>
</evidence>
<name>D1BSC8_XYLCX</name>
<accession>D1BSC8</accession>
<gene>
    <name evidence="2" type="ordered locus">Xcel_1593</name>
</gene>
<protein>
    <submittedName>
        <fullName evidence="2">Uncharacterized protein</fullName>
    </submittedName>
</protein>
<organism evidence="2 3">
    <name type="scientific">Xylanimonas cellulosilytica (strain DSM 15894 / JCM 12276 / CECT 5975 / KCTC 9989 / LMG 20990 / NBRC 107835 / XIL07)</name>
    <dbReference type="NCBI Taxonomy" id="446471"/>
    <lineage>
        <taxon>Bacteria</taxon>
        <taxon>Bacillati</taxon>
        <taxon>Actinomycetota</taxon>
        <taxon>Actinomycetes</taxon>
        <taxon>Micrococcales</taxon>
        <taxon>Promicromonosporaceae</taxon>
        <taxon>Xylanimonas</taxon>
    </lineage>
</organism>
<keyword evidence="1" id="KW-0732">Signal</keyword>
<reference evidence="2 3" key="2">
    <citation type="journal article" date="2010" name="Stand. Genomic Sci.">
        <title>Complete genome sequence of Xylanimonas cellulosilytica type strain (XIL07).</title>
        <authorList>
            <person name="Foster B."/>
            <person name="Pukall R."/>
            <person name="Abt B."/>
            <person name="Nolan M."/>
            <person name="Glavina Del Rio T."/>
            <person name="Chen F."/>
            <person name="Lucas S."/>
            <person name="Tice H."/>
            <person name="Pitluck S."/>
            <person name="Cheng J.-F."/>
            <person name="Chertkov O."/>
            <person name="Brettin T."/>
            <person name="Han C."/>
            <person name="Detter J.C."/>
            <person name="Bruce D."/>
            <person name="Goodwin L."/>
            <person name="Ivanova N."/>
            <person name="Mavromatis K."/>
            <person name="Pati A."/>
            <person name="Mikhailova N."/>
            <person name="Chen A."/>
            <person name="Palaniappan K."/>
            <person name="Land M."/>
            <person name="Hauser L."/>
            <person name="Chang Y.-J."/>
            <person name="Jeffries C.D."/>
            <person name="Chain P."/>
            <person name="Rohde M."/>
            <person name="Goeker M."/>
            <person name="Bristow J."/>
            <person name="Eisen J.A."/>
            <person name="Markowitz V."/>
            <person name="Hugenholtz P."/>
            <person name="Kyrpides N.C."/>
            <person name="Klenk H.-P."/>
            <person name="Lapidus A."/>
        </authorList>
    </citation>
    <scope>NUCLEOTIDE SEQUENCE [LARGE SCALE GENOMIC DNA]</scope>
    <source>
        <strain evidence="3">DSM 15894 / CECT 5975 / LMG 20990 / XIL07</strain>
    </source>
</reference>
<feature type="signal peptide" evidence="1">
    <location>
        <begin position="1"/>
        <end position="24"/>
    </location>
</feature>
<evidence type="ECO:0000313" key="2">
    <source>
        <dbReference type="EMBL" id="ACZ30620.1"/>
    </source>
</evidence>
<dbReference type="KEGG" id="xce:Xcel_1593"/>
<dbReference type="Proteomes" id="UP000002255">
    <property type="component" value="Chromosome"/>
</dbReference>
<proteinExistence type="predicted"/>
<dbReference type="AlphaFoldDB" id="D1BSC8"/>
<dbReference type="HOGENOM" id="CLU_2262749_0_0_11"/>
<dbReference type="RefSeq" id="WP_012878362.1">
    <property type="nucleotide sequence ID" value="NC_013530.1"/>
</dbReference>